<dbReference type="InterPro" id="IPR000073">
    <property type="entry name" value="AB_hydrolase_1"/>
</dbReference>
<sequence>MPSTAIIIDAVVFETPCLVNGVPLKMAAKRYSPAASPLRTDEKTLIFLHANGTHKEHWEPVISNILLSAKDVKECWALDFQSHGESALLNERELTNFSPSISDWARGVAGFVETHLRDKRIVIIGHSAGTSAAMFSTKCYRSDTHPYECIILVEPPMIDRHVFQAHLEDRKRQTSMLTKAVAAQRNSWDNRKAAFEYFSRRVPWKTWDSRVKAIHVNQGLRPLNPDDPLGTVTTRCSKYHESASYTDFEPTFEAAEQIEKVCDAVPIHIIYGKKDGLVPQYSQDSLSDVSKGRKIASISRVLSGGHLLVQEDPDALSAQILSIINPYTHDGVHRL</sequence>
<gene>
    <name evidence="2" type="ORF">EDD18DRAFT_452573</name>
</gene>
<organism evidence="2 3">
    <name type="scientific">Armillaria luteobubalina</name>
    <dbReference type="NCBI Taxonomy" id="153913"/>
    <lineage>
        <taxon>Eukaryota</taxon>
        <taxon>Fungi</taxon>
        <taxon>Dikarya</taxon>
        <taxon>Basidiomycota</taxon>
        <taxon>Agaricomycotina</taxon>
        <taxon>Agaricomycetes</taxon>
        <taxon>Agaricomycetidae</taxon>
        <taxon>Agaricales</taxon>
        <taxon>Marasmiineae</taxon>
        <taxon>Physalacriaceae</taxon>
        <taxon>Armillaria</taxon>
    </lineage>
</organism>
<dbReference type="Proteomes" id="UP001175228">
    <property type="component" value="Unassembled WGS sequence"/>
</dbReference>
<comment type="caution">
    <text evidence="2">The sequence shown here is derived from an EMBL/GenBank/DDBJ whole genome shotgun (WGS) entry which is preliminary data.</text>
</comment>
<dbReference type="AlphaFoldDB" id="A0AA39PYF3"/>
<accession>A0AA39PYF3</accession>
<evidence type="ECO:0000313" key="3">
    <source>
        <dbReference type="Proteomes" id="UP001175228"/>
    </source>
</evidence>
<dbReference type="InterPro" id="IPR050266">
    <property type="entry name" value="AB_hydrolase_sf"/>
</dbReference>
<dbReference type="PANTHER" id="PTHR43798">
    <property type="entry name" value="MONOACYLGLYCEROL LIPASE"/>
    <property type="match status" value="1"/>
</dbReference>
<name>A0AA39PYF3_9AGAR</name>
<dbReference type="Gene3D" id="3.40.50.1820">
    <property type="entry name" value="alpha/beta hydrolase"/>
    <property type="match status" value="1"/>
</dbReference>
<proteinExistence type="predicted"/>
<dbReference type="InterPro" id="IPR029058">
    <property type="entry name" value="AB_hydrolase_fold"/>
</dbReference>
<feature type="domain" description="AB hydrolase-1" evidence="1">
    <location>
        <begin position="45"/>
        <end position="318"/>
    </location>
</feature>
<keyword evidence="3" id="KW-1185">Reference proteome</keyword>
<evidence type="ECO:0000313" key="2">
    <source>
        <dbReference type="EMBL" id="KAK0492751.1"/>
    </source>
</evidence>
<protein>
    <submittedName>
        <fullName evidence="2">Alpha/beta-hydrolase</fullName>
    </submittedName>
</protein>
<dbReference type="EMBL" id="JAUEPU010000028">
    <property type="protein sequence ID" value="KAK0492751.1"/>
    <property type="molecule type" value="Genomic_DNA"/>
</dbReference>
<evidence type="ECO:0000259" key="1">
    <source>
        <dbReference type="Pfam" id="PF12697"/>
    </source>
</evidence>
<dbReference type="SUPFAM" id="SSF53474">
    <property type="entry name" value="alpha/beta-Hydrolases"/>
    <property type="match status" value="1"/>
</dbReference>
<dbReference type="Pfam" id="PF12697">
    <property type="entry name" value="Abhydrolase_6"/>
    <property type="match status" value="1"/>
</dbReference>
<reference evidence="2" key="1">
    <citation type="submission" date="2023-06" db="EMBL/GenBank/DDBJ databases">
        <authorList>
            <consortium name="Lawrence Berkeley National Laboratory"/>
            <person name="Ahrendt S."/>
            <person name="Sahu N."/>
            <person name="Indic B."/>
            <person name="Wong-Bajracharya J."/>
            <person name="Merenyi Z."/>
            <person name="Ke H.-M."/>
            <person name="Monk M."/>
            <person name="Kocsube S."/>
            <person name="Drula E."/>
            <person name="Lipzen A."/>
            <person name="Balint B."/>
            <person name="Henrissat B."/>
            <person name="Andreopoulos B."/>
            <person name="Martin F.M."/>
            <person name="Harder C.B."/>
            <person name="Rigling D."/>
            <person name="Ford K.L."/>
            <person name="Foster G.D."/>
            <person name="Pangilinan J."/>
            <person name="Papanicolaou A."/>
            <person name="Barry K."/>
            <person name="LaButti K."/>
            <person name="Viragh M."/>
            <person name="Koriabine M."/>
            <person name="Yan M."/>
            <person name="Riley R."/>
            <person name="Champramary S."/>
            <person name="Plett K.L."/>
            <person name="Tsai I.J."/>
            <person name="Slot J."/>
            <person name="Sipos G."/>
            <person name="Plett J."/>
            <person name="Nagy L.G."/>
            <person name="Grigoriev I.V."/>
        </authorList>
    </citation>
    <scope>NUCLEOTIDE SEQUENCE</scope>
    <source>
        <strain evidence="2">HWK02</strain>
    </source>
</reference>